<dbReference type="InterPro" id="IPR000515">
    <property type="entry name" value="MetI-like"/>
</dbReference>
<keyword evidence="6" id="KW-0653">Protein transport</keyword>
<gene>
    <name evidence="11" type="ORF">SAMN05660909_00501</name>
</gene>
<dbReference type="GO" id="GO:0015833">
    <property type="term" value="P:peptide transport"/>
    <property type="evidence" value="ECO:0007669"/>
    <property type="project" value="UniProtKB-KW"/>
</dbReference>
<name>A0A1H3XU99_9BACT</name>
<dbReference type="InterPro" id="IPR035906">
    <property type="entry name" value="MetI-like_sf"/>
</dbReference>
<evidence type="ECO:0000313" key="12">
    <source>
        <dbReference type="Proteomes" id="UP000199656"/>
    </source>
</evidence>
<evidence type="ECO:0000256" key="2">
    <source>
        <dbReference type="ARBA" id="ARBA00022448"/>
    </source>
</evidence>
<feature type="transmembrane region" description="Helical" evidence="9">
    <location>
        <begin position="335"/>
        <end position="361"/>
    </location>
</feature>
<evidence type="ECO:0000256" key="4">
    <source>
        <dbReference type="ARBA" id="ARBA00022692"/>
    </source>
</evidence>
<dbReference type="InterPro" id="IPR025966">
    <property type="entry name" value="OppC_N"/>
</dbReference>
<keyword evidence="3" id="KW-1003">Cell membrane</keyword>
<dbReference type="Gene3D" id="1.10.3720.10">
    <property type="entry name" value="MetI-like"/>
    <property type="match status" value="1"/>
</dbReference>
<dbReference type="EMBL" id="FNRL01000002">
    <property type="protein sequence ID" value="SEA03057.1"/>
    <property type="molecule type" value="Genomic_DNA"/>
</dbReference>
<protein>
    <submittedName>
        <fullName evidence="11">Peptide/nickel transport system permease protein</fullName>
    </submittedName>
</protein>
<feature type="transmembrane region" description="Helical" evidence="9">
    <location>
        <begin position="175"/>
        <end position="199"/>
    </location>
</feature>
<dbReference type="CDD" id="cd06261">
    <property type="entry name" value="TM_PBP2"/>
    <property type="match status" value="1"/>
</dbReference>
<dbReference type="Pfam" id="PF00528">
    <property type="entry name" value="BPD_transp_1"/>
    <property type="match status" value="1"/>
</dbReference>
<dbReference type="AlphaFoldDB" id="A0A1H3XU99"/>
<keyword evidence="7 9" id="KW-1133">Transmembrane helix</keyword>
<dbReference type="PANTHER" id="PTHR43386:SF24">
    <property type="entry name" value="OLIGOPEPTIDE TRANSPORT SYSTEM PERMEASE PROTEIN AMID"/>
    <property type="match status" value="1"/>
</dbReference>
<dbReference type="Proteomes" id="UP000199656">
    <property type="component" value="Unassembled WGS sequence"/>
</dbReference>
<organism evidence="11 12">
    <name type="scientific">Chitinophaga terrae</name>
    <name type="common">ex Kim and Jung 2007</name>
    <dbReference type="NCBI Taxonomy" id="408074"/>
    <lineage>
        <taxon>Bacteria</taxon>
        <taxon>Pseudomonadati</taxon>
        <taxon>Bacteroidota</taxon>
        <taxon>Chitinophagia</taxon>
        <taxon>Chitinophagales</taxon>
        <taxon>Chitinophagaceae</taxon>
        <taxon>Chitinophaga</taxon>
    </lineage>
</organism>
<dbReference type="STRING" id="408074.SAMN05660909_00501"/>
<evidence type="ECO:0000256" key="3">
    <source>
        <dbReference type="ARBA" id="ARBA00022475"/>
    </source>
</evidence>
<reference evidence="12" key="1">
    <citation type="submission" date="2016-10" db="EMBL/GenBank/DDBJ databases">
        <authorList>
            <person name="Varghese N."/>
            <person name="Submissions S."/>
        </authorList>
    </citation>
    <scope>NUCLEOTIDE SEQUENCE [LARGE SCALE GENOMIC DNA]</scope>
    <source>
        <strain evidence="12">DSM 23920</strain>
    </source>
</reference>
<evidence type="ECO:0000256" key="7">
    <source>
        <dbReference type="ARBA" id="ARBA00022989"/>
    </source>
</evidence>
<sequence>MQSASWKRLYKNKGAVTGLVVIIISVIISIGAYLWAPDNTPYADRMVLEIEGQHPGFSIPMLEMKKEQAIPRVSFFHKLLYGQPSDLTYIPLTSWKFGDSLLVIQRYVDEQTSKEEKYPLTLVWYGRPVQDPLPAATLRELISKERISRKTYWLGTDKFGRDILSRLLIGTRVSLGVGFIAVIISLSIGVLLGALAGYFKGRTDDVIMWLVNVVWAMPTLLLVFALTLALGKGFWQIFIAVGLTMWVGVARVIRGQVLAIRELEYVEAARALGYNHLRIIARHILPNIIGPVMVVAAGNFATAIVVEAGLSFLGVGVQPPQPSWGLMIKENYNFIITHNPLLALAPGIAIMVLVLAFNLLGNGLRDALDVKSKI</sequence>
<keyword evidence="4 9" id="KW-0812">Transmembrane</keyword>
<feature type="transmembrane region" description="Helical" evidence="9">
    <location>
        <begin position="206"/>
        <end position="228"/>
    </location>
</feature>
<dbReference type="GO" id="GO:0015031">
    <property type="term" value="P:protein transport"/>
    <property type="evidence" value="ECO:0007669"/>
    <property type="project" value="UniProtKB-KW"/>
</dbReference>
<dbReference type="GO" id="GO:0055085">
    <property type="term" value="P:transmembrane transport"/>
    <property type="evidence" value="ECO:0007669"/>
    <property type="project" value="InterPro"/>
</dbReference>
<proteinExistence type="inferred from homology"/>
<evidence type="ECO:0000256" key="5">
    <source>
        <dbReference type="ARBA" id="ARBA00022856"/>
    </source>
</evidence>
<comment type="similarity">
    <text evidence="9">Belongs to the binding-protein-dependent transport system permease family.</text>
</comment>
<feature type="transmembrane region" description="Helical" evidence="9">
    <location>
        <begin position="288"/>
        <end position="315"/>
    </location>
</feature>
<evidence type="ECO:0000256" key="6">
    <source>
        <dbReference type="ARBA" id="ARBA00022927"/>
    </source>
</evidence>
<feature type="domain" description="ABC transmembrane type-1" evidence="10">
    <location>
        <begin position="171"/>
        <end position="361"/>
    </location>
</feature>
<dbReference type="GO" id="GO:0005886">
    <property type="term" value="C:plasma membrane"/>
    <property type="evidence" value="ECO:0007669"/>
    <property type="project" value="UniProtKB-SubCell"/>
</dbReference>
<accession>A0A1H3XU99</accession>
<dbReference type="OrthoDB" id="9783218at2"/>
<dbReference type="PROSITE" id="PS50928">
    <property type="entry name" value="ABC_TM1"/>
    <property type="match status" value="1"/>
</dbReference>
<evidence type="ECO:0000256" key="8">
    <source>
        <dbReference type="ARBA" id="ARBA00023136"/>
    </source>
</evidence>
<keyword evidence="5" id="KW-0571">Peptide transport</keyword>
<evidence type="ECO:0000256" key="1">
    <source>
        <dbReference type="ARBA" id="ARBA00004651"/>
    </source>
</evidence>
<comment type="subcellular location">
    <subcellularLocation>
        <location evidence="1 9">Cell membrane</location>
        <topology evidence="1 9">Multi-pass membrane protein</topology>
    </subcellularLocation>
</comment>
<keyword evidence="2 9" id="KW-0813">Transport</keyword>
<dbReference type="RefSeq" id="WP_089758360.1">
    <property type="nucleotide sequence ID" value="NZ_BKAT01000010.1"/>
</dbReference>
<dbReference type="Pfam" id="PF12911">
    <property type="entry name" value="OppC_N"/>
    <property type="match status" value="1"/>
</dbReference>
<evidence type="ECO:0000256" key="9">
    <source>
        <dbReference type="RuleBase" id="RU363032"/>
    </source>
</evidence>
<evidence type="ECO:0000259" key="10">
    <source>
        <dbReference type="PROSITE" id="PS50928"/>
    </source>
</evidence>
<feature type="transmembrane region" description="Helical" evidence="9">
    <location>
        <begin position="234"/>
        <end position="253"/>
    </location>
</feature>
<dbReference type="SUPFAM" id="SSF161098">
    <property type="entry name" value="MetI-like"/>
    <property type="match status" value="1"/>
</dbReference>
<keyword evidence="12" id="KW-1185">Reference proteome</keyword>
<dbReference type="InterPro" id="IPR050366">
    <property type="entry name" value="BP-dependent_transpt_permease"/>
</dbReference>
<evidence type="ECO:0000313" key="11">
    <source>
        <dbReference type="EMBL" id="SEA03057.1"/>
    </source>
</evidence>
<dbReference type="PANTHER" id="PTHR43386">
    <property type="entry name" value="OLIGOPEPTIDE TRANSPORT SYSTEM PERMEASE PROTEIN APPC"/>
    <property type="match status" value="1"/>
</dbReference>
<keyword evidence="8 9" id="KW-0472">Membrane</keyword>
<feature type="transmembrane region" description="Helical" evidence="9">
    <location>
        <begin position="15"/>
        <end position="36"/>
    </location>
</feature>